<reference evidence="2" key="1">
    <citation type="journal article" date="2014" name="Front. Microbiol.">
        <title>High frequency of phylogenetically diverse reductive dehalogenase-homologous genes in deep subseafloor sedimentary metagenomes.</title>
        <authorList>
            <person name="Kawai M."/>
            <person name="Futagami T."/>
            <person name="Toyoda A."/>
            <person name="Takaki Y."/>
            <person name="Nishi S."/>
            <person name="Hori S."/>
            <person name="Arai W."/>
            <person name="Tsubouchi T."/>
            <person name="Morono Y."/>
            <person name="Uchiyama I."/>
            <person name="Ito T."/>
            <person name="Fujiyama A."/>
            <person name="Inagaki F."/>
            <person name="Takami H."/>
        </authorList>
    </citation>
    <scope>NUCLEOTIDE SEQUENCE</scope>
    <source>
        <strain evidence="2">Expedition CK06-06</strain>
    </source>
</reference>
<comment type="caution">
    <text evidence="2">The sequence shown here is derived from an EMBL/GenBank/DDBJ whole genome shotgun (WGS) entry which is preliminary data.</text>
</comment>
<dbReference type="SUPFAM" id="SSF55797">
    <property type="entry name" value="PR-1-like"/>
    <property type="match status" value="1"/>
</dbReference>
<accession>X1JX68</accession>
<dbReference type="Pfam" id="PF00188">
    <property type="entry name" value="CAP"/>
    <property type="match status" value="1"/>
</dbReference>
<feature type="non-terminal residue" evidence="2">
    <location>
        <position position="1"/>
    </location>
</feature>
<dbReference type="AlphaFoldDB" id="X1JX68"/>
<protein>
    <recommendedName>
        <fullName evidence="1">SCP domain-containing protein</fullName>
    </recommendedName>
</protein>
<sequence>RALHASPSHRINLLRADYTHMGVGVARASDGSVYVCETFAAKERARF</sequence>
<name>X1JX68_9ZZZZ</name>
<gene>
    <name evidence="2" type="ORF">S03H2_61350</name>
</gene>
<dbReference type="Gene3D" id="3.40.33.10">
    <property type="entry name" value="CAP"/>
    <property type="match status" value="1"/>
</dbReference>
<organism evidence="2">
    <name type="scientific">marine sediment metagenome</name>
    <dbReference type="NCBI Taxonomy" id="412755"/>
    <lineage>
        <taxon>unclassified sequences</taxon>
        <taxon>metagenomes</taxon>
        <taxon>ecological metagenomes</taxon>
    </lineage>
</organism>
<dbReference type="InterPro" id="IPR014044">
    <property type="entry name" value="CAP_dom"/>
</dbReference>
<feature type="domain" description="SCP" evidence="1">
    <location>
        <begin position="6"/>
        <end position="37"/>
    </location>
</feature>
<proteinExistence type="predicted"/>
<evidence type="ECO:0000313" key="2">
    <source>
        <dbReference type="EMBL" id="GAH82864.1"/>
    </source>
</evidence>
<dbReference type="InterPro" id="IPR035940">
    <property type="entry name" value="CAP_sf"/>
</dbReference>
<evidence type="ECO:0000259" key="1">
    <source>
        <dbReference type="Pfam" id="PF00188"/>
    </source>
</evidence>
<dbReference type="EMBL" id="BARU01039598">
    <property type="protein sequence ID" value="GAH82864.1"/>
    <property type="molecule type" value="Genomic_DNA"/>
</dbReference>